<evidence type="ECO:0000256" key="5">
    <source>
        <dbReference type="ARBA" id="ARBA00023136"/>
    </source>
</evidence>
<dbReference type="Pfam" id="PF02608">
    <property type="entry name" value="Bmp"/>
    <property type="match status" value="1"/>
</dbReference>
<evidence type="ECO:0000256" key="7">
    <source>
        <dbReference type="SAM" id="SignalP"/>
    </source>
</evidence>
<comment type="similarity">
    <text evidence="2">Belongs to the BMP lipoprotein family.</text>
</comment>
<keyword evidence="5" id="KW-0472">Membrane</keyword>
<organism evidence="9 10">
    <name type="scientific">Romboutsia faecis</name>
    <dbReference type="NCBI Taxonomy" id="2764597"/>
    <lineage>
        <taxon>Bacteria</taxon>
        <taxon>Bacillati</taxon>
        <taxon>Bacillota</taxon>
        <taxon>Clostridia</taxon>
        <taxon>Peptostreptococcales</taxon>
        <taxon>Peptostreptococcaceae</taxon>
        <taxon>Romboutsia</taxon>
    </lineage>
</organism>
<feature type="chain" id="PRO_5047130371" evidence="7">
    <location>
        <begin position="24"/>
        <end position="340"/>
    </location>
</feature>
<keyword evidence="4 7" id="KW-0732">Signal</keyword>
<dbReference type="PROSITE" id="PS51257">
    <property type="entry name" value="PROKAR_LIPOPROTEIN"/>
    <property type="match status" value="1"/>
</dbReference>
<keyword evidence="6" id="KW-0449">Lipoprotein</keyword>
<sequence>MKFRKIVALSTVAILSASMLVGCGDKSSQGSTSKTVKVGMVADTGGINDESFNQSAWEGLQQAKNDFGIEIKVIESKQASEYISNIDSLIDEGMDLVIGVGNTMKDDIETEAKNYPEQKFAIIDETYDSIPENVTPILFKENEATFLTGLIAGKMTKTNEVGFIGGMENSVISRFEYGFKYGVKISNKDADVKAQYAGTFADAAKGKSIANQMYGNNIDIILSAAGGTGLGAIESAKENNKYAIGVDKDQSSLAPDNVLTSALKKVNVGVYDTVKELVEGSLKGGEAKIYGLKENGVGIPDSTEKLVPKDVLDYVNTMMEKVKNDEIKVPATKAEYDSKK</sequence>
<feature type="domain" description="ABC transporter substrate-binding protein PnrA-like" evidence="8">
    <location>
        <begin position="38"/>
        <end position="333"/>
    </location>
</feature>
<dbReference type="RefSeq" id="WP_153972504.1">
    <property type="nucleotide sequence ID" value="NZ_JACRWE010000007.1"/>
</dbReference>
<keyword evidence="3" id="KW-1003">Cell membrane</keyword>
<evidence type="ECO:0000313" key="10">
    <source>
        <dbReference type="Proteomes" id="UP000609849"/>
    </source>
</evidence>
<evidence type="ECO:0000259" key="8">
    <source>
        <dbReference type="Pfam" id="PF02608"/>
    </source>
</evidence>
<dbReference type="SUPFAM" id="SSF53822">
    <property type="entry name" value="Periplasmic binding protein-like I"/>
    <property type="match status" value="1"/>
</dbReference>
<accession>A0ABR7JSB4</accession>
<dbReference type="PANTHER" id="PTHR34296:SF2">
    <property type="entry name" value="ABC TRANSPORTER GUANOSINE-BINDING PROTEIN NUPN"/>
    <property type="match status" value="1"/>
</dbReference>
<gene>
    <name evidence="9" type="ORF">H8923_13695</name>
</gene>
<evidence type="ECO:0000256" key="2">
    <source>
        <dbReference type="ARBA" id="ARBA00008610"/>
    </source>
</evidence>
<reference evidence="9 10" key="1">
    <citation type="submission" date="2020-08" db="EMBL/GenBank/DDBJ databases">
        <authorList>
            <person name="Liu C."/>
            <person name="Sun Q."/>
        </authorList>
    </citation>
    <scope>NUCLEOTIDE SEQUENCE [LARGE SCALE GENOMIC DNA]</scope>
    <source>
        <strain evidence="9 10">NSJ-18</strain>
    </source>
</reference>
<comment type="caution">
    <text evidence="9">The sequence shown here is derived from an EMBL/GenBank/DDBJ whole genome shotgun (WGS) entry which is preliminary data.</text>
</comment>
<dbReference type="InterPro" id="IPR003760">
    <property type="entry name" value="PnrA-like"/>
</dbReference>
<dbReference type="InterPro" id="IPR028082">
    <property type="entry name" value="Peripla_BP_I"/>
</dbReference>
<evidence type="ECO:0000256" key="6">
    <source>
        <dbReference type="ARBA" id="ARBA00023288"/>
    </source>
</evidence>
<comment type="subcellular location">
    <subcellularLocation>
        <location evidence="1">Cell membrane</location>
        <topology evidence="1">Lipid-anchor</topology>
    </subcellularLocation>
</comment>
<evidence type="ECO:0000256" key="3">
    <source>
        <dbReference type="ARBA" id="ARBA00022475"/>
    </source>
</evidence>
<dbReference type="Gene3D" id="3.40.50.2300">
    <property type="match status" value="2"/>
</dbReference>
<feature type="signal peptide" evidence="7">
    <location>
        <begin position="1"/>
        <end position="23"/>
    </location>
</feature>
<evidence type="ECO:0000256" key="4">
    <source>
        <dbReference type="ARBA" id="ARBA00022729"/>
    </source>
</evidence>
<dbReference type="PANTHER" id="PTHR34296">
    <property type="entry name" value="TRANSCRIPTIONAL ACTIVATOR PROTEIN MED"/>
    <property type="match status" value="1"/>
</dbReference>
<name>A0ABR7JSB4_9FIRM</name>
<dbReference type="CDD" id="cd06354">
    <property type="entry name" value="PBP1_PrnA-like"/>
    <property type="match status" value="1"/>
</dbReference>
<proteinExistence type="inferred from homology"/>
<dbReference type="EMBL" id="JACRWE010000007">
    <property type="protein sequence ID" value="MBC5997812.1"/>
    <property type="molecule type" value="Genomic_DNA"/>
</dbReference>
<protein>
    <submittedName>
        <fullName evidence="9">BMP family ABC transporter substrate-binding protein</fullName>
    </submittedName>
</protein>
<evidence type="ECO:0000256" key="1">
    <source>
        <dbReference type="ARBA" id="ARBA00004193"/>
    </source>
</evidence>
<evidence type="ECO:0000313" key="9">
    <source>
        <dbReference type="EMBL" id="MBC5997812.1"/>
    </source>
</evidence>
<dbReference type="InterPro" id="IPR050957">
    <property type="entry name" value="BMP_lipoprotein"/>
</dbReference>
<dbReference type="Proteomes" id="UP000609849">
    <property type="component" value="Unassembled WGS sequence"/>
</dbReference>
<keyword evidence="10" id="KW-1185">Reference proteome</keyword>